<dbReference type="STRING" id="1212765.MHLP_01285"/>
<dbReference type="KEGG" id="mhl:MHLP_01285"/>
<organism evidence="1 2">
    <name type="scientific">Mycoplasma haematolamae (strain Purdue)</name>
    <dbReference type="NCBI Taxonomy" id="1212765"/>
    <lineage>
        <taxon>Bacteria</taxon>
        <taxon>Bacillati</taxon>
        <taxon>Mycoplasmatota</taxon>
        <taxon>Mollicutes</taxon>
        <taxon>Mycoplasmataceae</taxon>
        <taxon>Mycoplasma</taxon>
    </lineage>
</organism>
<reference evidence="1 2" key="1">
    <citation type="journal article" date="2012" name="J. Bacteriol.">
        <title>Genome Sequence of "Candidatus Mycoplasma haemolamae" Strain Purdue, a Red Blood Cell Pathogen of Alpacas (Vicugna pacos) and Llamas (Lama glama).</title>
        <authorList>
            <person name="Guimaraes A.M."/>
            <person name="Toth B."/>
            <person name="Santos A.P."/>
            <person name="do Nascimento N.C."/>
            <person name="Kritchevsky J.E."/>
            <person name="Messick J.B."/>
        </authorList>
    </citation>
    <scope>NUCLEOTIDE SEQUENCE [LARGE SCALE GENOMIC DNA]</scope>
    <source>
        <strain evidence="1 2">Purdue</strain>
    </source>
</reference>
<sequence length="106" mass="11115">MIVKQVAVGSGSLPLGGCVVGGGGYGIYRAVSSEGGASKSATDYKDHNGPSNSELQNISTFCEHVIRRENPGSGYSILDCGFDCTELKGNSDFLKCNSQSKYEPSK</sequence>
<dbReference type="EMBL" id="CP003731">
    <property type="protein sequence ID" value="AFO51837.1"/>
    <property type="molecule type" value="Genomic_DNA"/>
</dbReference>
<dbReference type="Proteomes" id="UP000006502">
    <property type="component" value="Chromosome"/>
</dbReference>
<name>I7C5P6_MYCHA</name>
<accession>I7C5P6</accession>
<dbReference type="AlphaFoldDB" id="I7C5P6"/>
<keyword evidence="2" id="KW-1185">Reference proteome</keyword>
<reference evidence="2" key="2">
    <citation type="submission" date="2012-07" db="EMBL/GenBank/DDBJ databases">
        <title>Complete genome sequence of 'Candidatus Mycoplasma haemolamae'.</title>
        <authorList>
            <person name="Guimaraes A.M.S."/>
            <person name="Toth B."/>
            <person name="Santos A.P."/>
            <person name="Nascimento N.C."/>
            <person name="Sojka J.E."/>
            <person name="Messick J.B."/>
        </authorList>
    </citation>
    <scope>NUCLEOTIDE SEQUENCE [LARGE SCALE GENOMIC DNA]</scope>
    <source>
        <strain evidence="2">Purdue</strain>
    </source>
</reference>
<gene>
    <name evidence="1" type="ordered locus">MHLP_01285</name>
</gene>
<protein>
    <submittedName>
        <fullName evidence="1">Uncharacterized protein</fullName>
    </submittedName>
</protein>
<dbReference type="HOGENOM" id="CLU_2220225_0_0_14"/>
<evidence type="ECO:0000313" key="2">
    <source>
        <dbReference type="Proteomes" id="UP000006502"/>
    </source>
</evidence>
<proteinExistence type="predicted"/>
<dbReference type="PATRIC" id="fig|1212765.3.peg.287"/>
<evidence type="ECO:0000313" key="1">
    <source>
        <dbReference type="EMBL" id="AFO51837.1"/>
    </source>
</evidence>